<evidence type="ECO:0000256" key="1">
    <source>
        <dbReference type="ARBA" id="ARBA00022603"/>
    </source>
</evidence>
<feature type="domain" description="Ribosomal RNA adenine methylase transferase N-terminal" evidence="5">
    <location>
        <begin position="25"/>
        <end position="133"/>
    </location>
</feature>
<gene>
    <name evidence="6" type="ORF">GCM10008942_32790</name>
</gene>
<dbReference type="InterPro" id="IPR029063">
    <property type="entry name" value="SAM-dependent_MTases_sf"/>
</dbReference>
<keyword evidence="1 6" id="KW-0489">Methyltransferase</keyword>
<dbReference type="SMART" id="SM00650">
    <property type="entry name" value="rADc"/>
    <property type="match status" value="1"/>
</dbReference>
<proteinExistence type="predicted"/>
<dbReference type="CDD" id="cd02440">
    <property type="entry name" value="AdoMet_MTases"/>
    <property type="match status" value="1"/>
</dbReference>
<dbReference type="InterPro" id="IPR020598">
    <property type="entry name" value="rRNA_Ade_methylase_Trfase_N"/>
</dbReference>
<keyword evidence="2" id="KW-0808">Transferase</keyword>
<dbReference type="InterPro" id="IPR020596">
    <property type="entry name" value="rRNA_Ade_Mease_Trfase_CS"/>
</dbReference>
<keyword evidence="4" id="KW-0694">RNA-binding</keyword>
<dbReference type="Gene3D" id="3.40.50.150">
    <property type="entry name" value="Vaccinia Virus protein VP39"/>
    <property type="match status" value="1"/>
</dbReference>
<keyword evidence="7" id="KW-1185">Reference proteome</keyword>
<reference evidence="6 7" key="1">
    <citation type="journal article" date="2019" name="Int. J. Syst. Evol. Microbiol.">
        <title>The Global Catalogue of Microorganisms (GCM) 10K type strain sequencing project: providing services to taxonomists for standard genome sequencing and annotation.</title>
        <authorList>
            <consortium name="The Broad Institute Genomics Platform"/>
            <consortium name="The Broad Institute Genome Sequencing Center for Infectious Disease"/>
            <person name="Wu L."/>
            <person name="Ma J."/>
        </authorList>
    </citation>
    <scope>NUCLEOTIDE SEQUENCE [LARGE SCALE GENOMIC DNA]</scope>
    <source>
        <strain evidence="6 7">JCM 15089</strain>
    </source>
</reference>
<evidence type="ECO:0000313" key="7">
    <source>
        <dbReference type="Proteomes" id="UP001499951"/>
    </source>
</evidence>
<dbReference type="EMBL" id="BAAADD010000009">
    <property type="protein sequence ID" value="GAA0581377.1"/>
    <property type="molecule type" value="Genomic_DNA"/>
</dbReference>
<sequence length="177" mass="18326">MAAFLARFLAHPKRVGAIAPSGRRLAQAIAAAADLSGDVLELGPGSGAVTRALLSAGLPPHHLTAIEYDSAFASLLRTVYPGITVLQGDAFDFRALTGAMRFSAVVSGLPLLNYPRDHGRALIAAALAVMPKGAPFVQFSYGLSAPVAPPNGATVKKIARVWSNLPPAAVWTYRAGA</sequence>
<evidence type="ECO:0000259" key="5">
    <source>
        <dbReference type="SMART" id="SM00650"/>
    </source>
</evidence>
<dbReference type="Proteomes" id="UP001499951">
    <property type="component" value="Unassembled WGS sequence"/>
</dbReference>
<dbReference type="GO" id="GO:0032259">
    <property type="term" value="P:methylation"/>
    <property type="evidence" value="ECO:0007669"/>
    <property type="project" value="UniProtKB-KW"/>
</dbReference>
<accession>A0ABN1F3E9</accession>
<evidence type="ECO:0000313" key="6">
    <source>
        <dbReference type="EMBL" id="GAA0581377.1"/>
    </source>
</evidence>
<protein>
    <submittedName>
        <fullName evidence="6">Class I SAM-dependent methyltransferase</fullName>
    </submittedName>
</protein>
<evidence type="ECO:0000256" key="3">
    <source>
        <dbReference type="ARBA" id="ARBA00022691"/>
    </source>
</evidence>
<dbReference type="InterPro" id="IPR001737">
    <property type="entry name" value="KsgA/Erm"/>
</dbReference>
<keyword evidence="3" id="KW-0949">S-adenosyl-L-methionine</keyword>
<dbReference type="GO" id="GO:0008168">
    <property type="term" value="F:methyltransferase activity"/>
    <property type="evidence" value="ECO:0007669"/>
    <property type="project" value="UniProtKB-KW"/>
</dbReference>
<name>A0ABN1F3E9_9PROT</name>
<dbReference type="SUPFAM" id="SSF53335">
    <property type="entry name" value="S-adenosyl-L-methionine-dependent methyltransferases"/>
    <property type="match status" value="1"/>
</dbReference>
<organism evidence="6 7">
    <name type="scientific">Rhizomicrobium electricum</name>
    <dbReference type="NCBI Taxonomy" id="480070"/>
    <lineage>
        <taxon>Bacteria</taxon>
        <taxon>Pseudomonadati</taxon>
        <taxon>Pseudomonadota</taxon>
        <taxon>Alphaproteobacteria</taxon>
        <taxon>Micropepsales</taxon>
        <taxon>Micropepsaceae</taxon>
        <taxon>Rhizomicrobium</taxon>
    </lineage>
</organism>
<dbReference type="PROSITE" id="PS01131">
    <property type="entry name" value="RRNA_A_DIMETH"/>
    <property type="match status" value="1"/>
</dbReference>
<evidence type="ECO:0000256" key="2">
    <source>
        <dbReference type="ARBA" id="ARBA00022679"/>
    </source>
</evidence>
<evidence type="ECO:0000256" key="4">
    <source>
        <dbReference type="ARBA" id="ARBA00022884"/>
    </source>
</evidence>
<dbReference type="RefSeq" id="WP_166935042.1">
    <property type="nucleotide sequence ID" value="NZ_BAAADD010000009.1"/>
</dbReference>
<dbReference type="Pfam" id="PF00398">
    <property type="entry name" value="RrnaAD"/>
    <property type="match status" value="1"/>
</dbReference>
<comment type="caution">
    <text evidence="6">The sequence shown here is derived from an EMBL/GenBank/DDBJ whole genome shotgun (WGS) entry which is preliminary data.</text>
</comment>